<accession>A0A930FZC0</accession>
<dbReference type="Gene3D" id="3.40.630.30">
    <property type="match status" value="1"/>
</dbReference>
<dbReference type="Pfam" id="PF00583">
    <property type="entry name" value="Acetyltransf_1"/>
    <property type="match status" value="1"/>
</dbReference>
<sequence>MNNNLKVDIRPITPPDVPAIAALAREIWQATYPGIITQEQIDFMLEQRYGHERLYDDLEDLHKWLDQAFHDGRRVGFAFSEIYKGEFKLDKLYIHPNVQRRGVGGQLIAHVAERAKREGYPCLILQVNKRNVNAINSYKKYGFEVRTVTVDDIGGGYVMDDYVMEKKL</sequence>
<dbReference type="PANTHER" id="PTHR43617">
    <property type="entry name" value="L-AMINO ACID N-ACETYLTRANSFERASE"/>
    <property type="match status" value="1"/>
</dbReference>
<dbReference type="InterPro" id="IPR050276">
    <property type="entry name" value="MshD_Acetyltransferase"/>
</dbReference>
<protein>
    <submittedName>
        <fullName evidence="2">GNAT family N-acetyltransferase</fullName>
    </submittedName>
</protein>
<evidence type="ECO:0000313" key="3">
    <source>
        <dbReference type="Proteomes" id="UP000718593"/>
    </source>
</evidence>
<gene>
    <name evidence="2" type="ORF">HXL68_08085</name>
</gene>
<dbReference type="InterPro" id="IPR016181">
    <property type="entry name" value="Acyl_CoA_acyltransferase"/>
</dbReference>
<evidence type="ECO:0000313" key="2">
    <source>
        <dbReference type="EMBL" id="MBF1164986.1"/>
    </source>
</evidence>
<dbReference type="InterPro" id="IPR000182">
    <property type="entry name" value="GNAT_dom"/>
</dbReference>
<feature type="domain" description="N-acetyltransferase" evidence="1">
    <location>
        <begin position="7"/>
        <end position="168"/>
    </location>
</feature>
<evidence type="ECO:0000259" key="1">
    <source>
        <dbReference type="PROSITE" id="PS51186"/>
    </source>
</evidence>
<dbReference type="CDD" id="cd04301">
    <property type="entry name" value="NAT_SF"/>
    <property type="match status" value="1"/>
</dbReference>
<dbReference type="PROSITE" id="PS51186">
    <property type="entry name" value="GNAT"/>
    <property type="match status" value="1"/>
</dbReference>
<dbReference type="SUPFAM" id="SSF55729">
    <property type="entry name" value="Acyl-CoA N-acyltransferases (Nat)"/>
    <property type="match status" value="1"/>
</dbReference>
<dbReference type="EMBL" id="JABZMI010000136">
    <property type="protein sequence ID" value="MBF1164986.1"/>
    <property type="molecule type" value="Genomic_DNA"/>
</dbReference>
<comment type="caution">
    <text evidence="2">The sequence shown here is derived from an EMBL/GenBank/DDBJ whole genome shotgun (WGS) entry which is preliminary data.</text>
</comment>
<organism evidence="2 3">
    <name type="scientific">Dechloromonas agitata</name>
    <dbReference type="NCBI Taxonomy" id="73030"/>
    <lineage>
        <taxon>Bacteria</taxon>
        <taxon>Pseudomonadati</taxon>
        <taxon>Pseudomonadota</taxon>
        <taxon>Betaproteobacteria</taxon>
        <taxon>Rhodocyclales</taxon>
        <taxon>Azonexaceae</taxon>
        <taxon>Dechloromonas</taxon>
    </lineage>
</organism>
<proteinExistence type="predicted"/>
<name>A0A930FZC0_9RHOO</name>
<dbReference type="GO" id="GO:0016747">
    <property type="term" value="F:acyltransferase activity, transferring groups other than amino-acyl groups"/>
    <property type="evidence" value="ECO:0007669"/>
    <property type="project" value="InterPro"/>
</dbReference>
<dbReference type="Proteomes" id="UP000718593">
    <property type="component" value="Unassembled WGS sequence"/>
</dbReference>
<dbReference type="AlphaFoldDB" id="A0A930FZC0"/>
<reference evidence="2" key="1">
    <citation type="submission" date="2020-04" db="EMBL/GenBank/DDBJ databases">
        <title>Deep metagenomics examines the oral microbiome during advanced dental caries in children, revealing novel taxa and co-occurrences with host molecules.</title>
        <authorList>
            <person name="Baker J.L."/>
            <person name="Morton J.T."/>
            <person name="Dinis M."/>
            <person name="Alvarez R."/>
            <person name="Tran N.C."/>
            <person name="Knight R."/>
            <person name="Edlund A."/>
        </authorList>
    </citation>
    <scope>NUCLEOTIDE SEQUENCE</scope>
    <source>
        <strain evidence="2">JCVI_32_bin.24</strain>
    </source>
</reference>